<evidence type="ECO:0000256" key="1">
    <source>
        <dbReference type="SAM" id="Phobius"/>
    </source>
</evidence>
<dbReference type="AlphaFoldDB" id="A0A1W1BWX6"/>
<feature type="transmembrane region" description="Helical" evidence="1">
    <location>
        <begin position="6"/>
        <end position="23"/>
    </location>
</feature>
<reference evidence="2" key="1">
    <citation type="submission" date="2016-10" db="EMBL/GenBank/DDBJ databases">
        <authorList>
            <person name="de Groot N.N."/>
        </authorList>
    </citation>
    <scope>NUCLEOTIDE SEQUENCE</scope>
</reference>
<dbReference type="EMBL" id="FPHK01000029">
    <property type="protein sequence ID" value="SFV57961.1"/>
    <property type="molecule type" value="Genomic_DNA"/>
</dbReference>
<keyword evidence="1" id="KW-1133">Transmembrane helix</keyword>
<keyword evidence="1" id="KW-0472">Membrane</keyword>
<name>A0A1W1BWX6_9ZZZZ</name>
<accession>A0A1W1BWX6</accession>
<sequence length="177" mass="20635">MVKKLTTYFLYTAVFLLALIYFVPKNSIYYFAEHELKKYDVVISNEHLEENLFTLKIKNMDIDVHGIETLSIDESQIMLLFFYNSMTFNNIKLSSAMQAFLPVKIQNISVVYTILDPLHVKAVAQGDFGKAESSVSLKEKRVKVILHPSRNMLEHYRNSLRMFTRAKNGEYIYAKTF</sequence>
<organism evidence="2">
    <name type="scientific">hydrothermal vent metagenome</name>
    <dbReference type="NCBI Taxonomy" id="652676"/>
    <lineage>
        <taxon>unclassified sequences</taxon>
        <taxon>metagenomes</taxon>
        <taxon>ecological metagenomes</taxon>
    </lineage>
</organism>
<protein>
    <submittedName>
        <fullName evidence="2">Uncharacterized protein</fullName>
    </submittedName>
</protein>
<evidence type="ECO:0000313" key="2">
    <source>
        <dbReference type="EMBL" id="SFV57961.1"/>
    </source>
</evidence>
<gene>
    <name evidence="2" type="ORF">MNB_SM-6-1161</name>
</gene>
<keyword evidence="1" id="KW-0812">Transmembrane</keyword>
<proteinExistence type="predicted"/>